<proteinExistence type="predicted"/>
<gene>
    <name evidence="1" type="ordered locus">YpsIP31758_2266</name>
</gene>
<dbReference type="EMBL" id="CP000720">
    <property type="protein sequence ID" value="ABS48979.1"/>
    <property type="molecule type" value="Genomic_DNA"/>
</dbReference>
<dbReference type="HOGENOM" id="CLU_3013402_0_0_6"/>
<dbReference type="Proteomes" id="UP000002412">
    <property type="component" value="Chromosome"/>
</dbReference>
<protein>
    <submittedName>
        <fullName evidence="1">Uncharacterized protein</fullName>
    </submittedName>
</protein>
<sequence length="56" mass="6202">MVLVVHPLLAGISSFANGYLWCNPMSCSDNGQRKSVEKQALNVLKMTKCIKDGEIY</sequence>
<dbReference type="AlphaFoldDB" id="A0A0U1R1B6"/>
<organism evidence="1 2">
    <name type="scientific">Yersinia pseudotuberculosis serotype O:1b (strain IP 31758)</name>
    <dbReference type="NCBI Taxonomy" id="349747"/>
    <lineage>
        <taxon>Bacteria</taxon>
        <taxon>Pseudomonadati</taxon>
        <taxon>Pseudomonadota</taxon>
        <taxon>Gammaproteobacteria</taxon>
        <taxon>Enterobacterales</taxon>
        <taxon>Yersiniaceae</taxon>
        <taxon>Yersinia</taxon>
    </lineage>
</organism>
<dbReference type="KEGG" id="ypi:YpsIP31758_2266"/>
<name>A0A0U1R1B6_YERP3</name>
<reference evidence="1 2" key="1">
    <citation type="journal article" date="2007" name="PLoS Genet.">
        <title>The complete genome sequence of Yersinia pseudotuberculosis IP31758, the causative agent of Far East scarlet-like fever.</title>
        <authorList>
            <person name="Eppinger M."/>
            <person name="Rosovitz M.J."/>
            <person name="Fricke W.F."/>
            <person name="Rasko D.A."/>
            <person name="Kokorina G."/>
            <person name="Fayolle C."/>
            <person name="Lindler L.E."/>
            <person name="Carniel E."/>
            <person name="Ravel J."/>
        </authorList>
    </citation>
    <scope>NUCLEOTIDE SEQUENCE [LARGE SCALE GENOMIC DNA]</scope>
    <source>
        <strain evidence="1 2">IP 31758</strain>
    </source>
</reference>
<evidence type="ECO:0000313" key="1">
    <source>
        <dbReference type="EMBL" id="ABS48979.1"/>
    </source>
</evidence>
<evidence type="ECO:0000313" key="2">
    <source>
        <dbReference type="Proteomes" id="UP000002412"/>
    </source>
</evidence>
<accession>A0A0U1R1B6</accession>